<keyword evidence="4" id="KW-0175">Coiled coil</keyword>
<accession>D8M9R0</accession>
<dbReference type="GeneID" id="24921511"/>
<dbReference type="OMA" id="REEFFRM"/>
<evidence type="ECO:0000313" key="6">
    <source>
        <dbReference type="Proteomes" id="UP000008312"/>
    </source>
</evidence>
<dbReference type="PANTHER" id="PTHR11671">
    <property type="entry name" value="V-TYPE ATP SYNTHASE SUBUNIT D"/>
    <property type="match status" value="1"/>
</dbReference>
<gene>
    <name evidence="5" type="ORF">GSBLH_T00004486001</name>
</gene>
<dbReference type="InterPro" id="IPR002699">
    <property type="entry name" value="V_ATPase_D"/>
</dbReference>
<dbReference type="FunCoup" id="D8M9R0">
    <property type="interactions" value="243"/>
</dbReference>
<keyword evidence="6" id="KW-1185">Reference proteome</keyword>
<dbReference type="EMBL" id="FN668689">
    <property type="protein sequence ID" value="CBK24799.2"/>
    <property type="molecule type" value="Genomic_DNA"/>
</dbReference>
<feature type="coiled-coil region" evidence="4">
    <location>
        <begin position="27"/>
        <end position="61"/>
    </location>
</feature>
<evidence type="ECO:0000256" key="3">
    <source>
        <dbReference type="ARBA" id="ARBA00023065"/>
    </source>
</evidence>
<dbReference type="Pfam" id="PF01813">
    <property type="entry name" value="ATP-synt_D"/>
    <property type="match status" value="1"/>
</dbReference>
<evidence type="ECO:0000256" key="2">
    <source>
        <dbReference type="ARBA" id="ARBA00022448"/>
    </source>
</evidence>
<sequence length="249" mass="28402">MSEQKALPTRMVLQAFKAKAVSAKKGYELLKKKSDALTVRYRKLLKEILEMKREVTEMMKNASISLSEAKWAAGDITRKVIDNVSSASEILEVHIDNVAGVRLPVFKSKHRDVADEPTLGRGGQQLEKCRKIWSEFLQVLIRLSSLQTSFISLDEAIKVTNRRVNALDNVVIPGIIANIHYIESELDELEREDIFRLKKVLQVKNRKEEEEKLGAGGEETFEECEEDTENHDNILMDYVIEEDDDDVVV</sequence>
<dbReference type="InParanoid" id="D8M9R0"/>
<dbReference type="RefSeq" id="XP_012898847.1">
    <property type="nucleotide sequence ID" value="XM_013043393.1"/>
</dbReference>
<dbReference type="OrthoDB" id="7676488at2759"/>
<organism evidence="5">
    <name type="scientific">Blastocystis hominis</name>
    <dbReference type="NCBI Taxonomy" id="12968"/>
    <lineage>
        <taxon>Eukaryota</taxon>
        <taxon>Sar</taxon>
        <taxon>Stramenopiles</taxon>
        <taxon>Bigyra</taxon>
        <taxon>Opalozoa</taxon>
        <taxon>Opalinata</taxon>
        <taxon>Blastocystidae</taxon>
        <taxon>Blastocystis</taxon>
    </lineage>
</organism>
<evidence type="ECO:0000256" key="4">
    <source>
        <dbReference type="SAM" id="Coils"/>
    </source>
</evidence>
<evidence type="ECO:0000313" key="5">
    <source>
        <dbReference type="EMBL" id="CBK24799.2"/>
    </source>
</evidence>
<dbReference type="AlphaFoldDB" id="D8M9R0"/>
<dbReference type="GO" id="GO:0046961">
    <property type="term" value="F:proton-transporting ATPase activity, rotational mechanism"/>
    <property type="evidence" value="ECO:0007669"/>
    <property type="project" value="InterPro"/>
</dbReference>
<name>D8M9R0_BLAHO</name>
<protein>
    <submittedName>
        <fullName evidence="5">Uncharacterized protein</fullName>
    </submittedName>
</protein>
<evidence type="ECO:0000256" key="1">
    <source>
        <dbReference type="ARBA" id="ARBA00005850"/>
    </source>
</evidence>
<dbReference type="NCBIfam" id="TIGR00309">
    <property type="entry name" value="V_ATPase_subD"/>
    <property type="match status" value="1"/>
</dbReference>
<proteinExistence type="inferred from homology"/>
<dbReference type="Gene3D" id="1.10.287.3240">
    <property type="match status" value="1"/>
</dbReference>
<dbReference type="Proteomes" id="UP000008312">
    <property type="component" value="Unassembled WGS sequence"/>
</dbReference>
<keyword evidence="2" id="KW-0813">Transport</keyword>
<reference evidence="5" key="1">
    <citation type="submission" date="2010-02" db="EMBL/GenBank/DDBJ databases">
        <title>Sequencing and annotation of the Blastocystis hominis genome.</title>
        <authorList>
            <person name="Wincker P."/>
        </authorList>
    </citation>
    <scope>NUCLEOTIDE SEQUENCE</scope>
    <source>
        <strain evidence="5">Singapore isolate B</strain>
    </source>
</reference>
<comment type="similarity">
    <text evidence="1">Belongs to the V-ATPase D subunit family.</text>
</comment>
<keyword evidence="3" id="KW-0406">Ion transport</keyword>